<name>A0A6H5HXV1_9HYME</name>
<dbReference type="SUPFAM" id="SSF48403">
    <property type="entry name" value="Ankyrin repeat"/>
    <property type="match status" value="1"/>
</dbReference>
<dbReference type="EMBL" id="CADCXV010000502">
    <property type="protein sequence ID" value="CAB0030617.1"/>
    <property type="molecule type" value="Genomic_DNA"/>
</dbReference>
<dbReference type="InterPro" id="IPR002110">
    <property type="entry name" value="Ankyrin_rpt"/>
</dbReference>
<dbReference type="PANTHER" id="PTHR24198:SF165">
    <property type="entry name" value="ANKYRIN REPEAT-CONTAINING PROTEIN-RELATED"/>
    <property type="match status" value="1"/>
</dbReference>
<dbReference type="SMART" id="SM00248">
    <property type="entry name" value="ANK"/>
    <property type="match status" value="6"/>
</dbReference>
<sequence>MCIVYRILSARAQPNRRCQHEESSHEKGAAATPLRSWQRVLWYWHRGAQVIFGLSCAPLRSASTLIHTAGPAYIRTYRYSFRASSALPSITLWSLQNRCWQRRRKIRRVDLYFVRTNFVSDVCLCTLPAPRFLATIKSCGCCASTHETDAATSYLKHLNSDEPDVDKDDNLLLHRTTPLHRAVRRKDFFAHGLFIVYNRYEANYSDEFGLTHFHAACMYGRKDTVKGFLEVVRDPNYLVRETGDSPLHLALAYDNAEVVKFLLERRADPNLANKEGLTPIHILSMARRYLSDSLRIFIEFCDKTVEYKPPHVNAQDKKGNTPLHLAMNIARSAQWKMVEWLLRRGANPNKANAEGLTPLHVISEIGDGDIHDKILAEIFFKINLEMQKTVQVDAVDKFNRTPLQFAVVNFSRHMVNILLDQGADLSSFVFPTENHFTKRLDTYCVRVWRNFKLKLAAGSVAVVESLEKRGYELDQNDALTIMKLFAKYELFEKSADLDKILNDDEEFAIEVKQFMVKPSLSFYDLIQLRPKEAEKVFTFTDYFKFSHSCIFDYSKSNGRACVLNMCEKVSRKFFRSWALESFVKLTHYRLPMECCSMIIEELTNEDLYNICLAVTSQNHLNRKNDYK</sequence>
<keyword evidence="1" id="KW-0677">Repeat</keyword>
<dbReference type="AlphaFoldDB" id="A0A6H5HXV1"/>
<evidence type="ECO:0000256" key="3">
    <source>
        <dbReference type="PROSITE-ProRule" id="PRU00023"/>
    </source>
</evidence>
<dbReference type="PROSITE" id="PS50088">
    <property type="entry name" value="ANK_REPEAT"/>
    <property type="match status" value="3"/>
</dbReference>
<dbReference type="OrthoDB" id="5402602at2759"/>
<organism evidence="4 5">
    <name type="scientific">Trichogramma brassicae</name>
    <dbReference type="NCBI Taxonomy" id="86971"/>
    <lineage>
        <taxon>Eukaryota</taxon>
        <taxon>Metazoa</taxon>
        <taxon>Ecdysozoa</taxon>
        <taxon>Arthropoda</taxon>
        <taxon>Hexapoda</taxon>
        <taxon>Insecta</taxon>
        <taxon>Pterygota</taxon>
        <taxon>Neoptera</taxon>
        <taxon>Endopterygota</taxon>
        <taxon>Hymenoptera</taxon>
        <taxon>Apocrita</taxon>
        <taxon>Proctotrupomorpha</taxon>
        <taxon>Chalcidoidea</taxon>
        <taxon>Trichogrammatidae</taxon>
        <taxon>Trichogramma</taxon>
    </lineage>
</organism>
<keyword evidence="2 3" id="KW-0040">ANK repeat</keyword>
<evidence type="ECO:0000313" key="4">
    <source>
        <dbReference type="EMBL" id="CAB0030617.1"/>
    </source>
</evidence>
<dbReference type="PANTHER" id="PTHR24198">
    <property type="entry name" value="ANKYRIN REPEAT AND PROTEIN KINASE DOMAIN-CONTAINING PROTEIN"/>
    <property type="match status" value="1"/>
</dbReference>
<feature type="repeat" description="ANK" evidence="3">
    <location>
        <begin position="318"/>
        <end position="353"/>
    </location>
</feature>
<dbReference type="Proteomes" id="UP000479190">
    <property type="component" value="Unassembled WGS sequence"/>
</dbReference>
<proteinExistence type="predicted"/>
<evidence type="ECO:0000313" key="5">
    <source>
        <dbReference type="Proteomes" id="UP000479190"/>
    </source>
</evidence>
<evidence type="ECO:0000256" key="2">
    <source>
        <dbReference type="ARBA" id="ARBA00023043"/>
    </source>
</evidence>
<feature type="repeat" description="ANK" evidence="3">
    <location>
        <begin position="398"/>
        <end position="426"/>
    </location>
</feature>
<dbReference type="PROSITE" id="PS50297">
    <property type="entry name" value="ANK_REP_REGION"/>
    <property type="match status" value="3"/>
</dbReference>
<gene>
    <name evidence="4" type="ORF">TBRA_LOCUS2615</name>
</gene>
<dbReference type="Pfam" id="PF12796">
    <property type="entry name" value="Ank_2"/>
    <property type="match status" value="2"/>
</dbReference>
<keyword evidence="5" id="KW-1185">Reference proteome</keyword>
<accession>A0A6H5HXV1</accession>
<dbReference type="InterPro" id="IPR036770">
    <property type="entry name" value="Ankyrin_rpt-contain_sf"/>
</dbReference>
<reference evidence="4 5" key="1">
    <citation type="submission" date="2020-02" db="EMBL/GenBank/DDBJ databases">
        <authorList>
            <person name="Ferguson B K."/>
        </authorList>
    </citation>
    <scope>NUCLEOTIDE SEQUENCE [LARGE SCALE GENOMIC DNA]</scope>
</reference>
<evidence type="ECO:0000256" key="1">
    <source>
        <dbReference type="ARBA" id="ARBA00022737"/>
    </source>
</evidence>
<protein>
    <submittedName>
        <fullName evidence="4">Uncharacterized protein</fullName>
    </submittedName>
</protein>
<feature type="repeat" description="ANK" evidence="3">
    <location>
        <begin position="242"/>
        <end position="274"/>
    </location>
</feature>
<dbReference type="Gene3D" id="1.25.40.20">
    <property type="entry name" value="Ankyrin repeat-containing domain"/>
    <property type="match status" value="1"/>
</dbReference>